<feature type="domain" description="RNA polymerase subunit H/Rpb5 C-terminal" evidence="4">
    <location>
        <begin position="158"/>
        <end position="228"/>
    </location>
</feature>
<accession>A0A8J4W3S9</accession>
<dbReference type="SUPFAM" id="SSF53036">
    <property type="entry name" value="Eukaryotic RPB5 N-terminal domain"/>
    <property type="match status" value="1"/>
</dbReference>
<evidence type="ECO:0000256" key="2">
    <source>
        <dbReference type="ARBA" id="ARBA00023242"/>
    </source>
</evidence>
<reference evidence="6" key="1">
    <citation type="submission" date="2020-03" db="EMBL/GenBank/DDBJ databases">
        <title>Castanea mollissima Vanexum genome sequencing.</title>
        <authorList>
            <person name="Staton M."/>
        </authorList>
    </citation>
    <scope>NUCLEOTIDE SEQUENCE</scope>
    <source>
        <tissue evidence="6">Leaf</tissue>
    </source>
</reference>
<dbReference type="GO" id="GO:0006366">
    <property type="term" value="P:transcription by RNA polymerase II"/>
    <property type="evidence" value="ECO:0007669"/>
    <property type="project" value="TreeGrafter"/>
</dbReference>
<dbReference type="Pfam" id="PF03871">
    <property type="entry name" value="RNA_pol_Rpb5_N"/>
    <property type="match status" value="1"/>
</dbReference>
<dbReference type="InterPro" id="IPR000783">
    <property type="entry name" value="RNA_pol_subH/Rpb5_C"/>
</dbReference>
<dbReference type="GO" id="GO:0003899">
    <property type="term" value="F:DNA-directed RNA polymerase activity"/>
    <property type="evidence" value="ECO:0007669"/>
    <property type="project" value="InterPro"/>
</dbReference>
<dbReference type="Proteomes" id="UP000737018">
    <property type="component" value="Unassembled WGS sequence"/>
</dbReference>
<evidence type="ECO:0000256" key="3">
    <source>
        <dbReference type="ARBA" id="ARBA00025765"/>
    </source>
</evidence>
<evidence type="ECO:0000256" key="1">
    <source>
        <dbReference type="ARBA" id="ARBA00004123"/>
    </source>
</evidence>
<gene>
    <name evidence="6" type="ORF">CMV_006156</name>
</gene>
<keyword evidence="7" id="KW-1185">Reference proteome</keyword>
<proteinExistence type="inferred from homology"/>
<organism evidence="6 7">
    <name type="scientific">Castanea mollissima</name>
    <name type="common">Chinese chestnut</name>
    <dbReference type="NCBI Taxonomy" id="60419"/>
    <lineage>
        <taxon>Eukaryota</taxon>
        <taxon>Viridiplantae</taxon>
        <taxon>Streptophyta</taxon>
        <taxon>Embryophyta</taxon>
        <taxon>Tracheophyta</taxon>
        <taxon>Spermatophyta</taxon>
        <taxon>Magnoliopsida</taxon>
        <taxon>eudicotyledons</taxon>
        <taxon>Gunneridae</taxon>
        <taxon>Pentapetalae</taxon>
        <taxon>rosids</taxon>
        <taxon>fabids</taxon>
        <taxon>Fagales</taxon>
        <taxon>Fagaceae</taxon>
        <taxon>Castanea</taxon>
    </lineage>
</organism>
<dbReference type="InterPro" id="IPR036710">
    <property type="entry name" value="RNA_pol_Rpb5_N_sf"/>
</dbReference>
<protein>
    <submittedName>
        <fullName evidence="6">Uncharacterized protein</fullName>
    </submittedName>
</protein>
<dbReference type="OrthoDB" id="248779at2759"/>
<comment type="caution">
    <text evidence="6">The sequence shown here is derived from an EMBL/GenBank/DDBJ whole genome shotgun (WGS) entry which is preliminary data.</text>
</comment>
<dbReference type="SUPFAM" id="SSF55287">
    <property type="entry name" value="RPB5-like RNA polymerase subunit"/>
    <property type="match status" value="1"/>
</dbReference>
<dbReference type="GO" id="GO:0006362">
    <property type="term" value="P:transcription elongation by RNA polymerase I"/>
    <property type="evidence" value="ECO:0007669"/>
    <property type="project" value="TreeGrafter"/>
</dbReference>
<sequence length="376" mass="42512">MAENGTNGDCGGGGGGGGGGDCITSHVEEGSAESHRYYLSRRTVLEMLRDRGYVVPDSELTRSLAEFRSVFGDKPDLLSLRITVPHSSNPYNRMMVIFYGTEEIRTASVRNLYAQIMSIEHLKGLILIHESKINHFARKGLEKYPYKVEIFQITDLLVNITKHILVPKHEILNAEGKQRLLSQYKVKDTQLPRMLETDPVARYYGLEKGQVVKVTYSGEMIDSLETYRADFYPRKCIIQCLKASERASDVSLAQASMKGISRHPCIEAKKTHKFNDKCHTKKELYKLEVWEDDSYNRLQIPVLNGLPYSNLQLKSFNLLLSWTKYTRTQCLALPSFDNMIHHPHSEIKNRVNTSGDANASWDEFIDGAAQAMVGGS</sequence>
<name>A0A8J4W3S9_9ROSI</name>
<keyword evidence="2" id="KW-0539">Nucleus</keyword>
<dbReference type="InterPro" id="IPR035913">
    <property type="entry name" value="RPB5-like_sf"/>
</dbReference>
<comment type="subcellular location">
    <subcellularLocation>
        <location evidence="1">Nucleus</location>
    </subcellularLocation>
</comment>
<evidence type="ECO:0000259" key="4">
    <source>
        <dbReference type="Pfam" id="PF01191"/>
    </source>
</evidence>
<dbReference type="InterPro" id="IPR014381">
    <property type="entry name" value="Arch_Rpo5/euc_Rpb5"/>
</dbReference>
<evidence type="ECO:0000313" key="7">
    <source>
        <dbReference type="Proteomes" id="UP000737018"/>
    </source>
</evidence>
<dbReference type="Gene3D" id="3.90.940.20">
    <property type="entry name" value="RPB5-like RNA polymerase subunit"/>
    <property type="match status" value="1"/>
</dbReference>
<dbReference type="AlphaFoldDB" id="A0A8J4W3S9"/>
<dbReference type="FunFam" id="3.90.940.20:FF:000001">
    <property type="entry name" value="DNA-directed RNA polymerases I, II, and III subunit RPABC1"/>
    <property type="match status" value="1"/>
</dbReference>
<dbReference type="GO" id="GO:0042797">
    <property type="term" value="P:tRNA transcription by RNA polymerase III"/>
    <property type="evidence" value="ECO:0007669"/>
    <property type="project" value="TreeGrafter"/>
</dbReference>
<dbReference type="Gene3D" id="3.40.1340.10">
    <property type="entry name" value="RNA polymerase, Rpb5, N-terminal domain"/>
    <property type="match status" value="1"/>
</dbReference>
<dbReference type="PANTHER" id="PTHR10535:SF12">
    <property type="entry name" value="DNA-DIRECTED RNA POLYMERASE V SUBUNIT 5C"/>
    <property type="match status" value="1"/>
</dbReference>
<dbReference type="GO" id="GO:0003677">
    <property type="term" value="F:DNA binding"/>
    <property type="evidence" value="ECO:0007669"/>
    <property type="project" value="InterPro"/>
</dbReference>
<dbReference type="EMBL" id="JRKL02000570">
    <property type="protein sequence ID" value="KAF3970121.1"/>
    <property type="molecule type" value="Genomic_DNA"/>
</dbReference>
<evidence type="ECO:0000259" key="5">
    <source>
        <dbReference type="Pfam" id="PF03871"/>
    </source>
</evidence>
<evidence type="ECO:0000313" key="6">
    <source>
        <dbReference type="EMBL" id="KAF3970121.1"/>
    </source>
</evidence>
<dbReference type="GO" id="GO:0055029">
    <property type="term" value="C:nuclear DNA-directed RNA polymerase complex"/>
    <property type="evidence" value="ECO:0007669"/>
    <property type="project" value="UniProtKB-ARBA"/>
</dbReference>
<feature type="domain" description="RNA polymerase Rpb5 N-terminal" evidence="5">
    <location>
        <begin position="32"/>
        <end position="115"/>
    </location>
</feature>
<dbReference type="Pfam" id="PF01191">
    <property type="entry name" value="RNA_pol_Rpb5_C"/>
    <property type="match status" value="1"/>
</dbReference>
<dbReference type="InterPro" id="IPR005571">
    <property type="entry name" value="RNA_pol_Rpb5_N"/>
</dbReference>
<comment type="similarity">
    <text evidence="3">Belongs to the archaeal Rpo5/eukaryotic RPB5 RNA polymerase subunit family.</text>
</comment>
<dbReference type="PANTHER" id="PTHR10535">
    <property type="entry name" value="DNA-DIRECTED RNA POLYMERASES I, II, AND III SUBUNIT RPABC1"/>
    <property type="match status" value="1"/>
</dbReference>